<name>A0ABP8MG99_9BACT</name>
<keyword evidence="4" id="KW-1185">Reference proteome</keyword>
<organism evidence="3 4">
    <name type="scientific">Rurimicrobium arvi</name>
    <dbReference type="NCBI Taxonomy" id="2049916"/>
    <lineage>
        <taxon>Bacteria</taxon>
        <taxon>Pseudomonadati</taxon>
        <taxon>Bacteroidota</taxon>
        <taxon>Chitinophagia</taxon>
        <taxon>Chitinophagales</taxon>
        <taxon>Chitinophagaceae</taxon>
        <taxon>Rurimicrobium</taxon>
    </lineage>
</organism>
<dbReference type="CDD" id="cd00207">
    <property type="entry name" value="fer2"/>
    <property type="match status" value="1"/>
</dbReference>
<dbReference type="InterPro" id="IPR050415">
    <property type="entry name" value="MRET"/>
</dbReference>
<dbReference type="InterPro" id="IPR036010">
    <property type="entry name" value="2Fe-2S_ferredoxin-like_sf"/>
</dbReference>
<sequence>MALYKTLRITSISMKTPGVKTFTLEPLTPDDNFHFQAGQFLTFVFDTPYGTEERRSYSISSACPLSITVKRVDNGTYSRMLHDHAQEGDLLRTIGASGFFVIQEEAVRWKQLFFFAAGVGITPIFALLPEVLQRFPELNVVLIYSNRDEPSTLFREELKSIQQIHPDRLKIEFLYSSSKNLARARLSKWLLGNLLAEYRTVAPQEAAYYLCGPFEYMRMIRITLLSGGAPEDRIRTEDFVPLKLIPKELPPDTQTHNVTIVQGATTISIPVTYPDTILSAAKKAGIPMPYSCESGRCGTCVARCIEGLVWMAYNEVLPDKEIAEGRVLTCTGYAVGGDVRILI</sequence>
<accession>A0ABP8MG99</accession>
<dbReference type="InterPro" id="IPR008333">
    <property type="entry name" value="Cbr1-like_FAD-bd_dom"/>
</dbReference>
<dbReference type="Pfam" id="PF00175">
    <property type="entry name" value="NAD_binding_1"/>
    <property type="match status" value="1"/>
</dbReference>
<dbReference type="InterPro" id="IPR017927">
    <property type="entry name" value="FAD-bd_FR_type"/>
</dbReference>
<dbReference type="Pfam" id="PF00970">
    <property type="entry name" value="FAD_binding_6"/>
    <property type="match status" value="1"/>
</dbReference>
<feature type="domain" description="2Fe-2S ferredoxin-type" evidence="1">
    <location>
        <begin position="256"/>
        <end position="343"/>
    </location>
</feature>
<dbReference type="PROSITE" id="PS00197">
    <property type="entry name" value="2FE2S_FER_1"/>
    <property type="match status" value="1"/>
</dbReference>
<dbReference type="SUPFAM" id="SSF54292">
    <property type="entry name" value="2Fe-2S ferredoxin-like"/>
    <property type="match status" value="1"/>
</dbReference>
<evidence type="ECO:0000259" key="2">
    <source>
        <dbReference type="PROSITE" id="PS51384"/>
    </source>
</evidence>
<dbReference type="InterPro" id="IPR006058">
    <property type="entry name" value="2Fe2S_fd_BS"/>
</dbReference>
<dbReference type="SUPFAM" id="SSF52343">
    <property type="entry name" value="Ferredoxin reductase-like, C-terminal NADP-linked domain"/>
    <property type="match status" value="1"/>
</dbReference>
<dbReference type="InterPro" id="IPR039261">
    <property type="entry name" value="FNR_nucleotide-bd"/>
</dbReference>
<dbReference type="EMBL" id="BAABEZ010000004">
    <property type="protein sequence ID" value="GAA4450207.1"/>
    <property type="molecule type" value="Genomic_DNA"/>
</dbReference>
<dbReference type="Gene3D" id="3.10.20.30">
    <property type="match status" value="1"/>
</dbReference>
<feature type="domain" description="FAD-binding FR-type" evidence="2">
    <location>
        <begin position="2"/>
        <end position="103"/>
    </location>
</feature>
<dbReference type="Gene3D" id="3.40.50.80">
    <property type="entry name" value="Nucleotide-binding domain of ferredoxin-NADP reductase (FNR) module"/>
    <property type="match status" value="1"/>
</dbReference>
<dbReference type="InterPro" id="IPR001041">
    <property type="entry name" value="2Fe-2S_ferredoxin-type"/>
</dbReference>
<dbReference type="PANTHER" id="PTHR47354">
    <property type="entry name" value="NADH OXIDOREDUCTASE HCR"/>
    <property type="match status" value="1"/>
</dbReference>
<dbReference type="PROSITE" id="PS51085">
    <property type="entry name" value="2FE2S_FER_2"/>
    <property type="match status" value="1"/>
</dbReference>
<dbReference type="InterPro" id="IPR012675">
    <property type="entry name" value="Beta-grasp_dom_sf"/>
</dbReference>
<reference evidence="4" key="1">
    <citation type="journal article" date="2019" name="Int. J. Syst. Evol. Microbiol.">
        <title>The Global Catalogue of Microorganisms (GCM) 10K type strain sequencing project: providing services to taxonomists for standard genome sequencing and annotation.</title>
        <authorList>
            <consortium name="The Broad Institute Genomics Platform"/>
            <consortium name="The Broad Institute Genome Sequencing Center for Infectious Disease"/>
            <person name="Wu L."/>
            <person name="Ma J."/>
        </authorList>
    </citation>
    <scope>NUCLEOTIDE SEQUENCE [LARGE SCALE GENOMIC DNA]</scope>
    <source>
        <strain evidence="4">JCM 31921</strain>
    </source>
</reference>
<dbReference type="InterPro" id="IPR001433">
    <property type="entry name" value="OxRdtase_FAD/NAD-bd"/>
</dbReference>
<dbReference type="PROSITE" id="PS51384">
    <property type="entry name" value="FAD_FR"/>
    <property type="match status" value="1"/>
</dbReference>
<evidence type="ECO:0000313" key="4">
    <source>
        <dbReference type="Proteomes" id="UP001501410"/>
    </source>
</evidence>
<comment type="caution">
    <text evidence="3">The sequence shown here is derived from an EMBL/GenBank/DDBJ whole genome shotgun (WGS) entry which is preliminary data.</text>
</comment>
<dbReference type="InterPro" id="IPR017938">
    <property type="entry name" value="Riboflavin_synthase-like_b-brl"/>
</dbReference>
<dbReference type="SUPFAM" id="SSF63380">
    <property type="entry name" value="Riboflavin synthase domain-like"/>
    <property type="match status" value="1"/>
</dbReference>
<evidence type="ECO:0000313" key="3">
    <source>
        <dbReference type="EMBL" id="GAA4450207.1"/>
    </source>
</evidence>
<proteinExistence type="predicted"/>
<dbReference type="Proteomes" id="UP001501410">
    <property type="component" value="Unassembled WGS sequence"/>
</dbReference>
<gene>
    <name evidence="3" type="ORF">GCM10023092_05660</name>
</gene>
<protein>
    <submittedName>
        <fullName evidence="3">Ferredoxin--NADP reductase</fullName>
    </submittedName>
</protein>
<dbReference type="Pfam" id="PF00111">
    <property type="entry name" value="Fer2"/>
    <property type="match status" value="1"/>
</dbReference>
<dbReference type="Gene3D" id="2.40.30.10">
    <property type="entry name" value="Translation factors"/>
    <property type="match status" value="1"/>
</dbReference>
<evidence type="ECO:0000259" key="1">
    <source>
        <dbReference type="PROSITE" id="PS51085"/>
    </source>
</evidence>
<dbReference type="PANTHER" id="PTHR47354:SF5">
    <property type="entry name" value="PROTEIN RFBI"/>
    <property type="match status" value="1"/>
</dbReference>